<feature type="compositionally biased region" description="Acidic residues" evidence="1">
    <location>
        <begin position="147"/>
        <end position="157"/>
    </location>
</feature>
<evidence type="ECO:0008006" key="4">
    <source>
        <dbReference type="Google" id="ProtNLM"/>
    </source>
</evidence>
<organism evidence="2 3">
    <name type="scientific">Rhodosorus marinus</name>
    <dbReference type="NCBI Taxonomy" id="101924"/>
    <lineage>
        <taxon>Eukaryota</taxon>
        <taxon>Rhodophyta</taxon>
        <taxon>Stylonematophyceae</taxon>
        <taxon>Stylonematales</taxon>
        <taxon>Stylonemataceae</taxon>
        <taxon>Rhodosorus</taxon>
    </lineage>
</organism>
<name>A0AAV8V182_9RHOD</name>
<evidence type="ECO:0000313" key="3">
    <source>
        <dbReference type="Proteomes" id="UP001157974"/>
    </source>
</evidence>
<dbReference type="EMBL" id="JAMWBK010000002">
    <property type="protein sequence ID" value="KAJ8908049.1"/>
    <property type="molecule type" value="Genomic_DNA"/>
</dbReference>
<evidence type="ECO:0000313" key="2">
    <source>
        <dbReference type="EMBL" id="KAJ8908049.1"/>
    </source>
</evidence>
<comment type="caution">
    <text evidence="2">The sequence shown here is derived from an EMBL/GenBank/DDBJ whole genome shotgun (WGS) entry which is preliminary data.</text>
</comment>
<proteinExistence type="predicted"/>
<accession>A0AAV8V182</accession>
<dbReference type="AlphaFoldDB" id="A0AAV8V182"/>
<reference evidence="2 3" key="1">
    <citation type="journal article" date="2023" name="Nat. Commun.">
        <title>Origin of minicircular mitochondrial genomes in red algae.</title>
        <authorList>
            <person name="Lee Y."/>
            <person name="Cho C.H."/>
            <person name="Lee Y.M."/>
            <person name="Park S.I."/>
            <person name="Yang J.H."/>
            <person name="West J.A."/>
            <person name="Bhattacharya D."/>
            <person name="Yoon H.S."/>
        </authorList>
    </citation>
    <scope>NUCLEOTIDE SEQUENCE [LARGE SCALE GENOMIC DNA]</scope>
    <source>
        <strain evidence="2 3">CCMP1338</strain>
        <tissue evidence="2">Whole cell</tissue>
    </source>
</reference>
<sequence>MNVDAENLESVAHRSALGVKRGLRTPGRGLRTPGKDLLTPGNNLGAGGSTRRALGDITNTGNRAPRSEAKFERSVAKAPFEIPVDVDEDQIEIVSEAPVALDGNPLVDLEEIDALLGSFSEAASKRREKILPFPQPQRPPMQRVESMDEPDFSEDLLDFPLPATEDIHFQIR</sequence>
<dbReference type="Proteomes" id="UP001157974">
    <property type="component" value="Unassembled WGS sequence"/>
</dbReference>
<keyword evidence="3" id="KW-1185">Reference proteome</keyword>
<feature type="region of interest" description="Disordered" evidence="1">
    <location>
        <begin position="132"/>
        <end position="157"/>
    </location>
</feature>
<feature type="region of interest" description="Disordered" evidence="1">
    <location>
        <begin position="17"/>
        <end position="72"/>
    </location>
</feature>
<evidence type="ECO:0000256" key="1">
    <source>
        <dbReference type="SAM" id="MobiDB-lite"/>
    </source>
</evidence>
<gene>
    <name evidence="2" type="ORF">NDN08_008146</name>
</gene>
<protein>
    <recommendedName>
        <fullName evidence="4">Intraflagellar transport protein 43 homolog</fullName>
    </recommendedName>
</protein>